<accession>A0A640KGV2</accession>
<protein>
    <submittedName>
        <fullName evidence="2">Uncharacterized protein</fullName>
    </submittedName>
</protein>
<feature type="region of interest" description="Disordered" evidence="1">
    <location>
        <begin position="317"/>
        <end position="377"/>
    </location>
</feature>
<dbReference type="VEuPathDB" id="TriTrypDB:LtaPh_2106000"/>
<reference evidence="2" key="1">
    <citation type="submission" date="2019-11" db="EMBL/GenBank/DDBJ databases">
        <title>Leishmania tarentolae CDS.</title>
        <authorList>
            <person name="Goto Y."/>
            <person name="Yamagishi J."/>
        </authorList>
    </citation>
    <scope>NUCLEOTIDE SEQUENCE [LARGE SCALE GENOMIC DNA]</scope>
    <source>
        <strain evidence="2">Parrot Tar II</strain>
    </source>
</reference>
<feature type="compositionally biased region" description="Low complexity" evidence="1">
    <location>
        <begin position="352"/>
        <end position="366"/>
    </location>
</feature>
<proteinExistence type="predicted"/>
<keyword evidence="3" id="KW-1185">Reference proteome</keyword>
<dbReference type="OrthoDB" id="266780at2759"/>
<evidence type="ECO:0000313" key="3">
    <source>
        <dbReference type="Proteomes" id="UP000419144"/>
    </source>
</evidence>
<sequence>MTSHSPFSARSLVAYAMPNADDGTYIPAVVVPPQPHTHKVAAATMDAASSTDTENTNYTNPEGSSCFPLSVSTPASGVASHAPSALLSDSLISDGHACHWQPPLFIDSPQSAPPSCVGESEEPRMTTPAEIDYGILADGGAEEDEAAKKDEAQNERCGANRDVQRLYMHPLAAAAAEGSFGATSPTDPITAALARQQQQQNRGEPRSPLSSRTLQALYAAYAEGRYSSFITQLTADDVLAPPPLALTWYPSVPAGVTRFADRKRAADSLTVEAMQQHERSMLAEEEAHGISEMIPTSDGPPLRLPRTEEFAVSGAELPPPLESPSVSAPIGTCTLPPGRYTQGGATKRSDSTDAASASGAAAADMRAYAHRKRDRDERVYEYLSHGRRLR</sequence>
<gene>
    <name evidence="2" type="ORF">LtaPh_2106000</name>
</gene>
<name>A0A640KGV2_LEITA</name>
<dbReference type="Proteomes" id="UP000419144">
    <property type="component" value="Unassembled WGS sequence"/>
</dbReference>
<evidence type="ECO:0000256" key="1">
    <source>
        <dbReference type="SAM" id="MobiDB-lite"/>
    </source>
</evidence>
<dbReference type="AlphaFoldDB" id="A0A640KGV2"/>
<dbReference type="EMBL" id="BLBS01000026">
    <property type="protein sequence ID" value="GET88294.1"/>
    <property type="molecule type" value="Genomic_DNA"/>
</dbReference>
<comment type="caution">
    <text evidence="2">The sequence shown here is derived from an EMBL/GenBank/DDBJ whole genome shotgun (WGS) entry which is preliminary data.</text>
</comment>
<organism evidence="2 3">
    <name type="scientific">Leishmania tarentolae</name>
    <name type="common">Sauroleishmania tarentolae</name>
    <dbReference type="NCBI Taxonomy" id="5689"/>
    <lineage>
        <taxon>Eukaryota</taxon>
        <taxon>Discoba</taxon>
        <taxon>Euglenozoa</taxon>
        <taxon>Kinetoplastea</taxon>
        <taxon>Metakinetoplastina</taxon>
        <taxon>Trypanosomatida</taxon>
        <taxon>Trypanosomatidae</taxon>
        <taxon>Leishmaniinae</taxon>
        <taxon>Leishmania</taxon>
        <taxon>lizard Leishmania</taxon>
    </lineage>
</organism>
<evidence type="ECO:0000313" key="2">
    <source>
        <dbReference type="EMBL" id="GET88294.1"/>
    </source>
</evidence>